<reference evidence="2" key="2">
    <citation type="submission" date="2021-04" db="EMBL/GenBank/DDBJ databases">
        <authorList>
            <person name="Gilroy R."/>
        </authorList>
    </citation>
    <scope>NUCLEOTIDE SEQUENCE</scope>
    <source>
        <strain evidence="2">9264</strain>
    </source>
</reference>
<dbReference type="PANTHER" id="PTHR42860">
    <property type="entry name" value="VITAMIN B12-BINDING PROTEIN"/>
    <property type="match status" value="1"/>
</dbReference>
<protein>
    <submittedName>
        <fullName evidence="2">ABC transporter substrate-binding protein</fullName>
    </submittedName>
</protein>
<comment type="caution">
    <text evidence="2">The sequence shown here is derived from an EMBL/GenBank/DDBJ whole genome shotgun (WGS) entry which is preliminary data.</text>
</comment>
<dbReference type="PROSITE" id="PS50983">
    <property type="entry name" value="FE_B12_PBP"/>
    <property type="match status" value="1"/>
</dbReference>
<proteinExistence type="predicted"/>
<evidence type="ECO:0000313" key="3">
    <source>
        <dbReference type="Proteomes" id="UP000823889"/>
    </source>
</evidence>
<dbReference type="Pfam" id="PF01497">
    <property type="entry name" value="Peripla_BP_2"/>
    <property type="match status" value="1"/>
</dbReference>
<reference evidence="2" key="1">
    <citation type="journal article" date="2021" name="PeerJ">
        <title>Extensive microbial diversity within the chicken gut microbiome revealed by metagenomics and culture.</title>
        <authorList>
            <person name="Gilroy R."/>
            <person name="Ravi A."/>
            <person name="Getino M."/>
            <person name="Pursley I."/>
            <person name="Horton D.L."/>
            <person name="Alikhan N.F."/>
            <person name="Baker D."/>
            <person name="Gharbi K."/>
            <person name="Hall N."/>
            <person name="Watson M."/>
            <person name="Adriaenssens E.M."/>
            <person name="Foster-Nyarko E."/>
            <person name="Jarju S."/>
            <person name="Secka A."/>
            <person name="Antonio M."/>
            <person name="Oren A."/>
            <person name="Chaudhuri R.R."/>
            <person name="La Ragione R."/>
            <person name="Hildebrand F."/>
            <person name="Pallen M.J."/>
        </authorList>
    </citation>
    <scope>NUCLEOTIDE SEQUENCE</scope>
    <source>
        <strain evidence="2">9264</strain>
    </source>
</reference>
<dbReference type="EMBL" id="DWUQ01000059">
    <property type="protein sequence ID" value="HJD43987.1"/>
    <property type="molecule type" value="Genomic_DNA"/>
</dbReference>
<dbReference type="PANTHER" id="PTHR42860:SF1">
    <property type="entry name" value="VITAMIN B12-BINDING PROTEIN"/>
    <property type="match status" value="1"/>
</dbReference>
<dbReference type="InterPro" id="IPR002491">
    <property type="entry name" value="ABC_transptr_periplasmic_BD"/>
</dbReference>
<dbReference type="InterPro" id="IPR051030">
    <property type="entry name" value="Vitamin_B12-ABC_binding"/>
</dbReference>
<gene>
    <name evidence="2" type="ORF">H9906_03045</name>
</gene>
<accession>A0A9D2RGI1</accession>
<feature type="non-terminal residue" evidence="2">
    <location>
        <position position="1"/>
    </location>
</feature>
<dbReference type="SUPFAM" id="SSF53807">
    <property type="entry name" value="Helical backbone' metal receptor"/>
    <property type="match status" value="1"/>
</dbReference>
<name>A0A9D2RGI1_9BURK</name>
<feature type="domain" description="Fe/B12 periplasmic-binding" evidence="1">
    <location>
        <begin position="1"/>
        <end position="175"/>
    </location>
</feature>
<evidence type="ECO:0000313" key="2">
    <source>
        <dbReference type="EMBL" id="HJD43987.1"/>
    </source>
</evidence>
<dbReference type="Proteomes" id="UP000823889">
    <property type="component" value="Unassembled WGS sequence"/>
</dbReference>
<dbReference type="AlphaFoldDB" id="A0A9D2RGI1"/>
<sequence length="176" mass="19321">LTSSPNSLLEIADEVARFGTLFDTQAYATPAAEALRARITTLQQRYAHSATVSVFLEVGTDPLYSMGNDPLWADALATCGAVNFYADSIAAAPQASVEDILYRQPQLVLSTAKTIPQQQERLQYWQGKHLPAALAGHVYFLDADALYRPGPRLIDAVEQLCVYTEQVRQHTSPPAR</sequence>
<organism evidence="2 3">
    <name type="scientific">Candidatus Paenalcaligenes intestinipullorum</name>
    <dbReference type="NCBI Taxonomy" id="2838718"/>
    <lineage>
        <taxon>Bacteria</taxon>
        <taxon>Pseudomonadati</taxon>
        <taxon>Pseudomonadota</taxon>
        <taxon>Betaproteobacteria</taxon>
        <taxon>Burkholderiales</taxon>
        <taxon>Alcaligenaceae</taxon>
        <taxon>Paenalcaligenes</taxon>
    </lineage>
</organism>
<dbReference type="Gene3D" id="3.40.50.1980">
    <property type="entry name" value="Nitrogenase molybdenum iron protein domain"/>
    <property type="match status" value="1"/>
</dbReference>
<evidence type="ECO:0000259" key="1">
    <source>
        <dbReference type="PROSITE" id="PS50983"/>
    </source>
</evidence>